<organism evidence="1 2">
    <name type="scientific">Trichonephila clavipes</name>
    <name type="common">Golden silk orbweaver</name>
    <name type="synonym">Nephila clavipes</name>
    <dbReference type="NCBI Taxonomy" id="2585209"/>
    <lineage>
        <taxon>Eukaryota</taxon>
        <taxon>Metazoa</taxon>
        <taxon>Ecdysozoa</taxon>
        <taxon>Arthropoda</taxon>
        <taxon>Chelicerata</taxon>
        <taxon>Arachnida</taxon>
        <taxon>Araneae</taxon>
        <taxon>Araneomorphae</taxon>
        <taxon>Entelegynae</taxon>
        <taxon>Araneoidea</taxon>
        <taxon>Nephilidae</taxon>
        <taxon>Trichonephila</taxon>
    </lineage>
</organism>
<protein>
    <submittedName>
        <fullName evidence="1">Uncharacterized protein</fullName>
    </submittedName>
</protein>
<comment type="caution">
    <text evidence="1">The sequence shown here is derived from an EMBL/GenBank/DDBJ whole genome shotgun (WGS) entry which is preliminary data.</text>
</comment>
<dbReference type="AlphaFoldDB" id="A0A8X6SNR2"/>
<accession>A0A8X6SNR2</accession>
<reference evidence="1" key="1">
    <citation type="submission" date="2020-08" db="EMBL/GenBank/DDBJ databases">
        <title>Multicomponent nature underlies the extraordinary mechanical properties of spider dragline silk.</title>
        <authorList>
            <person name="Kono N."/>
            <person name="Nakamura H."/>
            <person name="Mori M."/>
            <person name="Yoshida Y."/>
            <person name="Ohtoshi R."/>
            <person name="Malay A.D."/>
            <person name="Moran D.A.P."/>
            <person name="Tomita M."/>
            <person name="Numata K."/>
            <person name="Arakawa K."/>
        </authorList>
    </citation>
    <scope>NUCLEOTIDE SEQUENCE</scope>
</reference>
<dbReference type="EMBL" id="BMAU01021308">
    <property type="protein sequence ID" value="GFY11706.1"/>
    <property type="molecule type" value="Genomic_DNA"/>
</dbReference>
<name>A0A8X6SNR2_TRICX</name>
<evidence type="ECO:0000313" key="2">
    <source>
        <dbReference type="Proteomes" id="UP000887159"/>
    </source>
</evidence>
<dbReference type="Proteomes" id="UP000887159">
    <property type="component" value="Unassembled WGS sequence"/>
</dbReference>
<evidence type="ECO:0000313" key="1">
    <source>
        <dbReference type="EMBL" id="GFY11706.1"/>
    </source>
</evidence>
<gene>
    <name evidence="1" type="ORF">TNCV_1528991</name>
</gene>
<proteinExistence type="predicted"/>
<sequence>MFVMGTISELEFLSPNCPITLILLKEKEMILFQNNISNPPQHIQRRNFPHWMRCPSEQDSIIPLVNRRITSVPTSTQWD</sequence>
<keyword evidence="2" id="KW-1185">Reference proteome</keyword>